<feature type="region of interest" description="Disordered" evidence="2">
    <location>
        <begin position="1139"/>
        <end position="1235"/>
    </location>
</feature>
<feature type="compositionally biased region" description="Polar residues" evidence="2">
    <location>
        <begin position="1174"/>
        <end position="1189"/>
    </location>
</feature>
<comment type="caution">
    <text evidence="5">The sequence shown here is derived from an EMBL/GenBank/DDBJ whole genome shotgun (WGS) entry which is preliminary data.</text>
</comment>
<dbReference type="FunFam" id="3.40.50.2000:FF:000009">
    <property type="entry name" value="Sterol 3-beta-glucosyltransferase UGT80A2"/>
    <property type="match status" value="1"/>
</dbReference>
<dbReference type="GO" id="GO:0016906">
    <property type="term" value="F:sterol 3-beta-glucosyltransferase activity"/>
    <property type="evidence" value="ECO:0007669"/>
    <property type="project" value="UniProtKB-ARBA"/>
</dbReference>
<dbReference type="InterPro" id="IPR002213">
    <property type="entry name" value="UDP_glucos_trans"/>
</dbReference>
<dbReference type="Pfam" id="PF03033">
    <property type="entry name" value="Glyco_transf_28"/>
    <property type="match status" value="1"/>
</dbReference>
<feature type="region of interest" description="Disordered" evidence="2">
    <location>
        <begin position="1"/>
        <end position="50"/>
    </location>
</feature>
<dbReference type="InterPro" id="IPR004276">
    <property type="entry name" value="GlycoTrans_28_N"/>
</dbReference>
<evidence type="ECO:0000256" key="1">
    <source>
        <dbReference type="ARBA" id="ARBA00022679"/>
    </source>
</evidence>
<feature type="compositionally biased region" description="Polar residues" evidence="2">
    <location>
        <begin position="1215"/>
        <end position="1232"/>
    </location>
</feature>
<feature type="domain" description="Glycosyltransferase family 28 N-terminal" evidence="3">
    <location>
        <begin position="133"/>
        <end position="197"/>
    </location>
</feature>
<dbReference type="Proteomes" id="UP001201980">
    <property type="component" value="Unassembled WGS sequence"/>
</dbReference>
<keyword evidence="1" id="KW-0808">Transferase</keyword>
<dbReference type="GO" id="GO:0005975">
    <property type="term" value="P:carbohydrate metabolic process"/>
    <property type="evidence" value="ECO:0007669"/>
    <property type="project" value="InterPro"/>
</dbReference>
<feature type="compositionally biased region" description="Low complexity" evidence="2">
    <location>
        <begin position="1068"/>
        <end position="1100"/>
    </location>
</feature>
<feature type="region of interest" description="Disordered" evidence="2">
    <location>
        <begin position="993"/>
        <end position="1020"/>
    </location>
</feature>
<dbReference type="PROSITE" id="PS50330">
    <property type="entry name" value="UIM"/>
    <property type="match status" value="4"/>
</dbReference>
<evidence type="ECO:0000259" key="4">
    <source>
        <dbReference type="Pfam" id="PF06722"/>
    </source>
</evidence>
<evidence type="ECO:0000313" key="6">
    <source>
        <dbReference type="Proteomes" id="UP001201980"/>
    </source>
</evidence>
<reference evidence="5" key="1">
    <citation type="submission" date="2022-07" db="EMBL/GenBank/DDBJ databases">
        <title>Draft genome sequence of Zalerion maritima ATCC 34329, a (micro)plastics degrading marine fungus.</title>
        <authorList>
            <person name="Paco A."/>
            <person name="Goncalves M.F.M."/>
            <person name="Rocha-Santos T.A.P."/>
            <person name="Alves A."/>
        </authorList>
    </citation>
    <scope>NUCLEOTIDE SEQUENCE</scope>
    <source>
        <strain evidence="5">ATCC 34329</strain>
    </source>
</reference>
<feature type="compositionally biased region" description="Low complexity" evidence="2">
    <location>
        <begin position="1292"/>
        <end position="1303"/>
    </location>
</feature>
<dbReference type="Pfam" id="PF06722">
    <property type="entry name" value="EryCIII-like_C"/>
    <property type="match status" value="1"/>
</dbReference>
<proteinExistence type="predicted"/>
<feature type="region of interest" description="Disordered" evidence="2">
    <location>
        <begin position="236"/>
        <end position="256"/>
    </location>
</feature>
<feature type="region of interest" description="Disordered" evidence="2">
    <location>
        <begin position="1262"/>
        <end position="1356"/>
    </location>
</feature>
<dbReference type="EMBL" id="JAKWBI020000482">
    <property type="protein sequence ID" value="KAJ2894553.1"/>
    <property type="molecule type" value="Genomic_DNA"/>
</dbReference>
<evidence type="ECO:0000259" key="3">
    <source>
        <dbReference type="Pfam" id="PF03033"/>
    </source>
</evidence>
<dbReference type="CDD" id="cd03784">
    <property type="entry name" value="GT1_Gtf-like"/>
    <property type="match status" value="1"/>
</dbReference>
<dbReference type="Gene3D" id="3.40.50.2000">
    <property type="entry name" value="Glycogen Phosphorylase B"/>
    <property type="match status" value="2"/>
</dbReference>
<dbReference type="FunFam" id="3.40.50.2000:FF:000100">
    <property type="entry name" value="Glycosyltransferase family 1 protein"/>
    <property type="match status" value="1"/>
</dbReference>
<feature type="compositionally biased region" description="Polar residues" evidence="2">
    <location>
        <begin position="753"/>
        <end position="792"/>
    </location>
</feature>
<keyword evidence="6" id="KW-1185">Reference proteome</keyword>
<dbReference type="PANTHER" id="PTHR48050">
    <property type="entry name" value="STEROL 3-BETA-GLUCOSYLTRANSFERASE"/>
    <property type="match status" value="1"/>
</dbReference>
<feature type="region of interest" description="Disordered" evidence="2">
    <location>
        <begin position="1064"/>
        <end position="1109"/>
    </location>
</feature>
<dbReference type="InterPro" id="IPR003903">
    <property type="entry name" value="UIM_dom"/>
</dbReference>
<evidence type="ECO:0000256" key="2">
    <source>
        <dbReference type="SAM" id="MobiDB-lite"/>
    </source>
</evidence>
<gene>
    <name evidence="5" type="ORF">MKZ38_007445</name>
</gene>
<dbReference type="SMART" id="SM00726">
    <property type="entry name" value="UIM"/>
    <property type="match status" value="7"/>
</dbReference>
<feature type="region of interest" description="Disordered" evidence="2">
    <location>
        <begin position="1383"/>
        <end position="1423"/>
    </location>
</feature>
<feature type="compositionally biased region" description="Basic and acidic residues" evidence="2">
    <location>
        <begin position="1346"/>
        <end position="1356"/>
    </location>
</feature>
<dbReference type="InterPro" id="IPR010610">
    <property type="entry name" value="EryCIII-like_C"/>
</dbReference>
<feature type="domain" description="Erythromycin biosynthesis protein CIII-like C-terminal" evidence="4">
    <location>
        <begin position="463"/>
        <end position="561"/>
    </location>
</feature>
<sequence>MTETSESREPQGLQQPTGHHRREASDALVSSGFDLPEMDAPEEASPPAYGDVMDELHLSQSGFEAGAAIAADGRINITIREKNRRLADLLAPTLRNQLVEEGDRRQEPLPPAYVPPALGGQPGQTPPPKMNVAVQIVGSRGDVQPFVALGKVLHETYGHRVRIATHPTFQKFIEDNGLEFFSIGGDPAELMAFMVKHPGLMPGFDALKNGEVKQRRKGMEEMLMGCWRSCIETGNGLGPPPPSHPRNQSGTEISAYGSESEKPFVADVIIANPPSFAHIHVAEKLGVPLHMMFTMPWSATRAFPHPLANIQSTETDVTMTNYTSYALVEMMTWQGLGDVINRFRIKALDLEPLSLIWAPGLLTRLRIPYTYCWSPALIPKPNDWGNNIDISGFYFLNLASAYTPEPELAEFLANGPPPVYIGFGSIVVDDPNALTRTIFDAVSAAGVRALVSKGWGGLGADSVGLPDGVFMLGNCPHDWLFKHISAVVHHGGAGTTAAGINAGKPTVVVPFFGDQPFWGSMIHKAGAGPAPIPNKTLNADNLAEALRECMKPETQARAQELGEKIRQEKGCDVGGMKFHDHLDLDKLRCSFAPSRIAIWRVRRTQIRLSAFAAAVLLKEGQVQLTDLKLYRSKEYDTEEQPWDPISAVTASLVADMASIGMGIAEMPWGVYKAASSRSKSFGQNSFQGGSQKASHTSDVASNTTTTPSVVKPSNASMLSGRSDVVPPSPSATTTSVDHSTTSSILSSKRERNTSSPSLGITSAKPSTTSLGAESMHTQETPRSAGGSHTPSQPAEAGPSNPEESQFNVENMVQTGRGVGRIVETGMKTPLNFCMGLARGFRNVPKLYNDDTIRPAEKVTDMSSGLKVAGKELGLGFYDGISGLVTQPLRGAKKDGARGLVTGFGKGIGGLVMKPAAGIWGVPAYAMAGVHAEIRSKTAKSMHNYIVASRLRQGEDDYQAANPTERADIVRRWQATSHKEEIQPFYRLKGREIATQSKERKERKDKQVAESSRSPTRGSKLLQKGMAHLGSTLDQQKAQWLQKRGMSPNALGGANSILGLMGGSAQGLAPSTSTSTTATSTESSSFSPTSTAATAATTSPKTSEDEEFERAIQASVRETSSGNPDEDAMIEQAIRASVAEARKGRAEPNSSTPTMGPGYDLSASPQVGGFAPSTGEETSTTAPSFKQPQQAELEGSSIPPRYELEGSSVPPRYELDSSSSQFLKTGVNPNDTLTAEDMQITDEEYQKLIGEAIQKSMVEQREQYVMSSGVRRHSQSDSDEDEELRRILEESAAEQAAQGGQCKGKQAEVPDEEDDELQRAIEESKIQGSSGPAGGGGGMSQEEDEEQLRRVIEESKADAADMREDEIVMEYVKRQSMAEEAYRQRVAKGKMPEGATREDEDEELQRAMAESLRMSQPEGDGTSH</sequence>
<feature type="compositionally biased region" description="Basic and acidic residues" evidence="2">
    <location>
        <begin position="993"/>
        <end position="1007"/>
    </location>
</feature>
<evidence type="ECO:0000313" key="5">
    <source>
        <dbReference type="EMBL" id="KAJ2894553.1"/>
    </source>
</evidence>
<feature type="compositionally biased region" description="Low complexity" evidence="2">
    <location>
        <begin position="730"/>
        <end position="743"/>
    </location>
</feature>
<accession>A0AAD5RIX1</accession>
<dbReference type="SUPFAM" id="SSF53756">
    <property type="entry name" value="UDP-Glycosyltransferase/glycogen phosphorylase"/>
    <property type="match status" value="1"/>
</dbReference>
<protein>
    <submittedName>
        <fullName evidence="5">Glycosyltransferase family 28 domain-containing protein</fullName>
    </submittedName>
</protein>
<name>A0AAD5RIX1_9PEZI</name>
<dbReference type="InterPro" id="IPR050426">
    <property type="entry name" value="Glycosyltransferase_28"/>
</dbReference>
<organism evidence="5 6">
    <name type="scientific">Zalerion maritima</name>
    <dbReference type="NCBI Taxonomy" id="339359"/>
    <lineage>
        <taxon>Eukaryota</taxon>
        <taxon>Fungi</taxon>
        <taxon>Dikarya</taxon>
        <taxon>Ascomycota</taxon>
        <taxon>Pezizomycotina</taxon>
        <taxon>Sordariomycetes</taxon>
        <taxon>Lulworthiomycetidae</taxon>
        <taxon>Lulworthiales</taxon>
        <taxon>Lulworthiaceae</taxon>
        <taxon>Zalerion</taxon>
    </lineage>
</organism>
<feature type="compositionally biased region" description="Polar residues" evidence="2">
    <location>
        <begin position="681"/>
        <end position="719"/>
    </location>
</feature>
<feature type="region of interest" description="Disordered" evidence="2">
    <location>
        <begin position="681"/>
        <end position="804"/>
    </location>
</feature>
<dbReference type="PANTHER" id="PTHR48050:SF13">
    <property type="entry name" value="STEROL 3-BETA-GLUCOSYLTRANSFERASE UGT80A2"/>
    <property type="match status" value="1"/>
</dbReference>